<evidence type="ECO:0000256" key="1">
    <source>
        <dbReference type="SAM" id="MobiDB-lite"/>
    </source>
</evidence>
<protein>
    <recommendedName>
        <fullName evidence="3">SpaA-like prealbumin fold domain-containing protein</fullName>
    </recommendedName>
</protein>
<comment type="caution">
    <text evidence="4">The sequence shown here is derived from an EMBL/GenBank/DDBJ whole genome shotgun (WGS) entry which is preliminary data.</text>
</comment>
<keyword evidence="2" id="KW-0472">Membrane</keyword>
<dbReference type="InterPro" id="IPR045826">
    <property type="entry name" value="SpaA_PFL_dom_2"/>
</dbReference>
<reference evidence="4 5" key="1">
    <citation type="submission" date="2020-04" db="EMBL/GenBank/DDBJ databases">
        <authorList>
            <person name="Liu S."/>
        </authorList>
    </citation>
    <scope>NUCLEOTIDE SEQUENCE [LARGE SCALE GENOMIC DNA]</scope>
    <source>
        <strain evidence="4 5">CGMCC 1.15091</strain>
    </source>
</reference>
<evidence type="ECO:0000313" key="5">
    <source>
        <dbReference type="Proteomes" id="UP000523795"/>
    </source>
</evidence>
<dbReference type="Pfam" id="PF19403">
    <property type="entry name" value="SpaA_2"/>
    <property type="match status" value="2"/>
</dbReference>
<feature type="region of interest" description="Disordered" evidence="1">
    <location>
        <begin position="1"/>
        <end position="46"/>
    </location>
</feature>
<organism evidence="4 5">
    <name type="scientific">Arthrobacter deserti</name>
    <dbReference type="NCBI Taxonomy" id="1742687"/>
    <lineage>
        <taxon>Bacteria</taxon>
        <taxon>Bacillati</taxon>
        <taxon>Actinomycetota</taxon>
        <taxon>Actinomycetes</taxon>
        <taxon>Micrococcales</taxon>
        <taxon>Micrococcaceae</taxon>
        <taxon>Arthrobacter</taxon>
    </lineage>
</organism>
<keyword evidence="2" id="KW-1133">Transmembrane helix</keyword>
<feature type="region of interest" description="Disordered" evidence="1">
    <location>
        <begin position="673"/>
        <end position="707"/>
    </location>
</feature>
<gene>
    <name evidence="4" type="ORF">HER39_10265</name>
</gene>
<evidence type="ECO:0000256" key="2">
    <source>
        <dbReference type="SAM" id="Phobius"/>
    </source>
</evidence>
<feature type="domain" description="SpaA-like prealbumin fold" evidence="3">
    <location>
        <begin position="46"/>
        <end position="151"/>
    </location>
</feature>
<dbReference type="EMBL" id="JAAZSR010000147">
    <property type="protein sequence ID" value="NKX50942.1"/>
    <property type="molecule type" value="Genomic_DNA"/>
</dbReference>
<evidence type="ECO:0000259" key="3">
    <source>
        <dbReference type="Pfam" id="PF19403"/>
    </source>
</evidence>
<name>A0ABX1JT34_9MICC</name>
<feature type="domain" description="SpaA-like prealbumin fold" evidence="3">
    <location>
        <begin position="415"/>
        <end position="514"/>
    </location>
</feature>
<keyword evidence="2" id="KW-0812">Transmembrane</keyword>
<keyword evidence="5" id="KW-1185">Reference proteome</keyword>
<accession>A0ABX1JT34</accession>
<feature type="transmembrane region" description="Helical" evidence="2">
    <location>
        <begin position="725"/>
        <end position="744"/>
    </location>
</feature>
<feature type="region of interest" description="Disordered" evidence="1">
    <location>
        <begin position="221"/>
        <end position="249"/>
    </location>
</feature>
<evidence type="ECO:0000313" key="4">
    <source>
        <dbReference type="EMBL" id="NKX50942.1"/>
    </source>
</evidence>
<sequence>MPNLSEPAGPGPDPGQPGNGQDTDRNEQPGPAGRGDGGESADDRKPARLRLVQTFNVPRADFGRYWTLSARQGSSTVLSGNGPKAPAHGYRSVPADTATVLSARMDPGWSRAGDLARSTAWSCRDERSGGAIAVGDGNAVTFEPGQQATCTASEELRDGPLSVSKSRAVLKQEAAGRWDLSYEIRVTNTSRTADGRYGLTDTLDFGPGIGIVSASWTRAGAQPEASGDWPAPGRTPTRTLAAPGTVIGHSAGSDTVHTYRVAAVVTVPPATPGKALECGPGGESAGGLESVAVLNNRTQASACRTIPVTVQGDKVWSINGTEYRHDGRPDGFDAALRLSAPGAVSPAGGTAPARLQPRWDAEAGSYRPGTLLTVAETVTLPPGCAVVSTGGTGTHRLSSALMRLTVRTSIECVQRLTLVNRVAPAEGAYGLSGKWTLTATAEGAGQPALSGASGTSREVQAGTKYLLGDAPAFLGAGEFAAEPWHCRLDSGGGKLVQDGPAVVPGYGQHITCTVANTWRGPDLEVSKNAGKPVQVPGPAGTQWEVVYGISVRNPSLVSAGRYTLVDWLAFGQGVEIVSARWTLPVSGLSGQWTDPDSFPLATMASSRPIDVMDSHDYLVAVRVRVAPGTAARDLDCVPEDSGETGMLNMVALNGGTVVQACAEQDHLAGNGRSAAGGILLPPADGPAAGNGRLPAEPQARTGQSDVSPELVRLSPVLAASSVDRVGAATAAAMLLLGAALVLFLSRALRR</sequence>
<proteinExistence type="predicted"/>
<dbReference type="Proteomes" id="UP000523795">
    <property type="component" value="Unassembled WGS sequence"/>
</dbReference>